<reference evidence="6" key="1">
    <citation type="journal article" date="2015" name="Nature">
        <title>Complex archaea that bridge the gap between prokaryotes and eukaryotes.</title>
        <authorList>
            <person name="Spang A."/>
            <person name="Saw J.H."/>
            <person name="Jorgensen S.L."/>
            <person name="Zaremba-Niedzwiedzka K."/>
            <person name="Martijn J."/>
            <person name="Lind A.E."/>
            <person name="van Eijk R."/>
            <person name="Schleper C."/>
            <person name="Guy L."/>
            <person name="Ettema T.J."/>
        </authorList>
    </citation>
    <scope>NUCLEOTIDE SEQUENCE</scope>
</reference>
<dbReference type="PANTHER" id="PTHR11274">
    <property type="entry name" value="RAD25/XP-B DNA REPAIR HELICASE"/>
    <property type="match status" value="1"/>
</dbReference>
<organism evidence="6">
    <name type="scientific">marine sediment metagenome</name>
    <dbReference type="NCBI Taxonomy" id="412755"/>
    <lineage>
        <taxon>unclassified sequences</taxon>
        <taxon>metagenomes</taxon>
        <taxon>ecological metagenomes</taxon>
    </lineage>
</organism>
<dbReference type="GO" id="GO:0005524">
    <property type="term" value="F:ATP binding"/>
    <property type="evidence" value="ECO:0007669"/>
    <property type="project" value="UniProtKB-KW"/>
</dbReference>
<dbReference type="SUPFAM" id="SSF52540">
    <property type="entry name" value="P-loop containing nucleoside triphosphate hydrolases"/>
    <property type="match status" value="1"/>
</dbReference>
<dbReference type="PANTHER" id="PTHR11274:SF0">
    <property type="entry name" value="GENERAL TRANSCRIPTION AND DNA REPAIR FACTOR IIH HELICASE SUBUNIT XPB"/>
    <property type="match status" value="1"/>
</dbReference>
<dbReference type="EMBL" id="LAZR01009536">
    <property type="protein sequence ID" value="KKM72032.1"/>
    <property type="molecule type" value="Genomic_DNA"/>
</dbReference>
<feature type="non-terminal residue" evidence="6">
    <location>
        <position position="1"/>
    </location>
</feature>
<dbReference type="Gene3D" id="3.40.50.300">
    <property type="entry name" value="P-loop containing nucleotide triphosphate hydrolases"/>
    <property type="match status" value="2"/>
</dbReference>
<proteinExistence type="predicted"/>
<evidence type="ECO:0000259" key="5">
    <source>
        <dbReference type="Pfam" id="PF04851"/>
    </source>
</evidence>
<name>A0A0F9MS31_9ZZZZ</name>
<keyword evidence="3" id="KW-0347">Helicase</keyword>
<keyword evidence="4" id="KW-0067">ATP-binding</keyword>
<dbReference type="InterPro" id="IPR050615">
    <property type="entry name" value="ATP-dep_DNA_Helicase"/>
</dbReference>
<accession>A0A0F9MS31</accession>
<sequence>ITVATIQSLSAAYSIKEKIPKKQMEKIPALAKKLDIQRMVETSKFVWVDECHHAVSSTHKYILQNKVYSAEYILGCSGTPFREDNTNMLLEGLLGPIIYEIDYSKLIDTEYLVRPTIHLIKLPKIIQFDDNAAYASIYKQAIVENNLRNDAIARIAYSLKDRGKTCMILVTKINHGKALADLIPCAKFSYSKSKDRASLWHQLKVGKLPILITTLGDEGIDIPSLGATIIASGGESAIKVFQRLRCLTPSPGKTHAIIVDFMDPYKYLKRHAKKREKLYKSEPSFRITYKEVKV</sequence>
<dbReference type="InterPro" id="IPR006935">
    <property type="entry name" value="Helicase/UvrB_N"/>
</dbReference>
<dbReference type="GO" id="GO:0004386">
    <property type="term" value="F:helicase activity"/>
    <property type="evidence" value="ECO:0007669"/>
    <property type="project" value="UniProtKB-KW"/>
</dbReference>
<evidence type="ECO:0000313" key="6">
    <source>
        <dbReference type="EMBL" id="KKM72032.1"/>
    </source>
</evidence>
<dbReference type="GO" id="GO:0003677">
    <property type="term" value="F:DNA binding"/>
    <property type="evidence" value="ECO:0007669"/>
    <property type="project" value="InterPro"/>
</dbReference>
<evidence type="ECO:0000256" key="3">
    <source>
        <dbReference type="ARBA" id="ARBA00022806"/>
    </source>
</evidence>
<keyword evidence="1" id="KW-0547">Nucleotide-binding</keyword>
<dbReference type="GO" id="GO:0016787">
    <property type="term" value="F:hydrolase activity"/>
    <property type="evidence" value="ECO:0007669"/>
    <property type="project" value="UniProtKB-KW"/>
</dbReference>
<protein>
    <recommendedName>
        <fullName evidence="5">Helicase/UvrB N-terminal domain-containing protein</fullName>
    </recommendedName>
</protein>
<evidence type="ECO:0000256" key="1">
    <source>
        <dbReference type="ARBA" id="ARBA00022741"/>
    </source>
</evidence>
<evidence type="ECO:0000256" key="2">
    <source>
        <dbReference type="ARBA" id="ARBA00022801"/>
    </source>
</evidence>
<dbReference type="Pfam" id="PF04851">
    <property type="entry name" value="ResIII"/>
    <property type="match status" value="1"/>
</dbReference>
<dbReference type="InterPro" id="IPR027417">
    <property type="entry name" value="P-loop_NTPase"/>
</dbReference>
<feature type="domain" description="Helicase/UvrB N-terminal" evidence="5">
    <location>
        <begin position="1"/>
        <end position="82"/>
    </location>
</feature>
<comment type="caution">
    <text evidence="6">The sequence shown here is derived from an EMBL/GenBank/DDBJ whole genome shotgun (WGS) entry which is preliminary data.</text>
</comment>
<gene>
    <name evidence="6" type="ORF">LCGC14_1424540</name>
</gene>
<evidence type="ECO:0000256" key="4">
    <source>
        <dbReference type="ARBA" id="ARBA00022840"/>
    </source>
</evidence>
<dbReference type="AlphaFoldDB" id="A0A0F9MS31"/>
<keyword evidence="2" id="KW-0378">Hydrolase</keyword>